<keyword evidence="2" id="KW-1185">Reference proteome</keyword>
<organism evidence="1 2">
    <name type="scientific">Pyropia yezoensis</name>
    <name type="common">Susabi-nori</name>
    <name type="synonym">Porphyra yezoensis</name>
    <dbReference type="NCBI Taxonomy" id="2788"/>
    <lineage>
        <taxon>Eukaryota</taxon>
        <taxon>Rhodophyta</taxon>
        <taxon>Bangiophyceae</taxon>
        <taxon>Bangiales</taxon>
        <taxon>Bangiaceae</taxon>
        <taxon>Pyropia</taxon>
    </lineage>
</organism>
<dbReference type="EMBL" id="CM020618">
    <property type="protein sequence ID" value="KAK1862479.1"/>
    <property type="molecule type" value="Genomic_DNA"/>
</dbReference>
<reference evidence="1" key="1">
    <citation type="submission" date="2019-11" db="EMBL/GenBank/DDBJ databases">
        <title>Nori genome reveals adaptations in red seaweeds to the harsh intertidal environment.</title>
        <authorList>
            <person name="Wang D."/>
            <person name="Mao Y."/>
        </authorList>
    </citation>
    <scope>NUCLEOTIDE SEQUENCE</scope>
    <source>
        <tissue evidence="1">Gametophyte</tissue>
    </source>
</reference>
<dbReference type="Proteomes" id="UP000798662">
    <property type="component" value="Chromosome 1"/>
</dbReference>
<sequence>MPEAGRAVPCADPAIALAPSAFETPALQLLLRFVVTCGGAGLSQTDQEALAALLHCYVPSGTADANGMALRTLLPTPYALVAAVRAEHRRVLAVRSWKQVPITVGDGTYQFYFRDVLQCGKDVLRHAEDVQLLGEAMAPGADGSKRRTHTLNSDIFLKEQASVMSIHGAGARVVGTVLHADEAVISWNGGNYVYPVRVQFVNVRDGGGIWVTVGYSPHVPKVVGDGKTARARRAVSDARNDLVQRCMAVAFESFMRASQHGVVVDIPSLGRVFFVPRVVGTVVDQVEERRLLGLMGSGSMFNCSRCLTRRHESCDIDGPSPARRPVVTTLQAQLEATEARRESGRPRTRVALARTMSALPFMPFLGAIHGLATGDANLYRVVSLSFNTSQDAMDDGWGAGSSEEPVDQEGEPGLLVRHPMYRSLFGNVFLEDAVLRMFCQTAKLSGLLFGDNQAHPEVTSEADIKAIMTVAEDLNKYIQVLLGPVATTKLHRLLHHLGDELRNRGNLWEGDTSENESRHAAIKQMFRRSSKSGDTLLLQMLKAEETQSEVLHEMEKVERREARDVSGGCLPPDDQRFNGEEAELVDLLRVNQRGVAVALTSVAARSGLAALAAVLGVAEESTLFVANTIKHLAFFEWGANRAKQQIRGSDSFRGSPWYSHIRYRGAHNETRWGLVRVVIREAAGVVRPCVVVQRFRQTDARPGCVLSEFGCQRLRWDFASSSDEWPRIDVVDVASILRLEQIHPDWMDSVDRHGVHAMPSIAPKTAEERRLAKFFTNAFYAWTTRPLKVIL</sequence>
<evidence type="ECO:0000313" key="1">
    <source>
        <dbReference type="EMBL" id="KAK1862479.1"/>
    </source>
</evidence>
<accession>A0ACC3BXQ0</accession>
<comment type="caution">
    <text evidence="1">The sequence shown here is derived from an EMBL/GenBank/DDBJ whole genome shotgun (WGS) entry which is preliminary data.</text>
</comment>
<proteinExistence type="predicted"/>
<evidence type="ECO:0000313" key="2">
    <source>
        <dbReference type="Proteomes" id="UP000798662"/>
    </source>
</evidence>
<name>A0ACC3BXQ0_PYRYE</name>
<protein>
    <submittedName>
        <fullName evidence="1">Uncharacterized protein</fullName>
    </submittedName>
</protein>
<gene>
    <name evidence="1" type="ORF">I4F81_005047</name>
</gene>